<dbReference type="AlphaFoldDB" id="A0A2J6SDI8"/>
<dbReference type="EMBL" id="KZ613937">
    <property type="protein sequence ID" value="PMD48834.1"/>
    <property type="molecule type" value="Genomic_DNA"/>
</dbReference>
<gene>
    <name evidence="2" type="ORF">L207DRAFT_539963</name>
</gene>
<name>A0A2J6SDI8_HYAVF</name>
<dbReference type="InterPro" id="IPR021838">
    <property type="entry name" value="DUF3431"/>
</dbReference>
<dbReference type="Proteomes" id="UP000235786">
    <property type="component" value="Unassembled WGS sequence"/>
</dbReference>
<proteinExistence type="predicted"/>
<keyword evidence="1" id="KW-0732">Signal</keyword>
<evidence type="ECO:0000313" key="3">
    <source>
        <dbReference type="Proteomes" id="UP000235786"/>
    </source>
</evidence>
<dbReference type="OrthoDB" id="426718at2759"/>
<organism evidence="2 3">
    <name type="scientific">Hyaloscypha variabilis (strain UAMH 11265 / GT02V1 / F)</name>
    <name type="common">Meliniomyces variabilis</name>
    <dbReference type="NCBI Taxonomy" id="1149755"/>
    <lineage>
        <taxon>Eukaryota</taxon>
        <taxon>Fungi</taxon>
        <taxon>Dikarya</taxon>
        <taxon>Ascomycota</taxon>
        <taxon>Pezizomycotina</taxon>
        <taxon>Leotiomycetes</taxon>
        <taxon>Helotiales</taxon>
        <taxon>Hyaloscyphaceae</taxon>
        <taxon>Hyaloscypha</taxon>
        <taxon>Hyaloscypha variabilis</taxon>
    </lineage>
</organism>
<feature type="chain" id="PRO_5014352348" evidence="1">
    <location>
        <begin position="21"/>
        <end position="308"/>
    </location>
</feature>
<accession>A0A2J6SDI8</accession>
<protein>
    <submittedName>
        <fullName evidence="2">Uncharacterized protein</fullName>
    </submittedName>
</protein>
<dbReference type="Pfam" id="PF11913">
    <property type="entry name" value="DUF3431"/>
    <property type="match status" value="1"/>
</dbReference>
<evidence type="ECO:0000256" key="1">
    <source>
        <dbReference type="SAM" id="SignalP"/>
    </source>
</evidence>
<reference evidence="2 3" key="1">
    <citation type="submission" date="2016-04" db="EMBL/GenBank/DDBJ databases">
        <title>A degradative enzymes factory behind the ericoid mycorrhizal symbiosis.</title>
        <authorList>
            <consortium name="DOE Joint Genome Institute"/>
            <person name="Martino E."/>
            <person name="Morin E."/>
            <person name="Grelet G."/>
            <person name="Kuo A."/>
            <person name="Kohler A."/>
            <person name="Daghino S."/>
            <person name="Barry K."/>
            <person name="Choi C."/>
            <person name="Cichocki N."/>
            <person name="Clum A."/>
            <person name="Copeland A."/>
            <person name="Hainaut M."/>
            <person name="Haridas S."/>
            <person name="Labutti K."/>
            <person name="Lindquist E."/>
            <person name="Lipzen A."/>
            <person name="Khouja H.-R."/>
            <person name="Murat C."/>
            <person name="Ohm R."/>
            <person name="Olson A."/>
            <person name="Spatafora J."/>
            <person name="Veneault-Fourrey C."/>
            <person name="Henrissat B."/>
            <person name="Grigoriev I."/>
            <person name="Martin F."/>
            <person name="Perotto S."/>
        </authorList>
    </citation>
    <scope>NUCLEOTIDE SEQUENCE [LARGE SCALE GENOMIC DNA]</scope>
    <source>
        <strain evidence="2 3">F</strain>
    </source>
</reference>
<dbReference type="PANTHER" id="PTHR37490">
    <property type="entry name" value="EXPRESSED PROTEIN"/>
    <property type="match status" value="1"/>
</dbReference>
<sequence>MARSWRLFLFGALCLAITIAYLKPVAPPYNPSWTSPGLKSDGKTQAVVVVAALEKDDVSWIDIAYWEVWKYEVDNPKAQHAVPKNKGNEGMAYLTHIIEQYDKLAPRVIFMHAGRYQWHNDDPRYDAKNNLQNLRLNHIDEQGYVSLRCHWFQGCPVTVNLTTSPYLDPLKYNPDPDIQVFNHLYTSTLHYLFPTLPIPKEVGAACCSQFAVSAATIRKHKKDVYIKIRKWLIDTKLDDYDSGRLLEYMWHILFGKEAVHCPDADDCYCRMYGKCGLKCEEGDCGQYQYPFEIPRLKTWWWKITHLFG</sequence>
<evidence type="ECO:0000313" key="2">
    <source>
        <dbReference type="EMBL" id="PMD48834.1"/>
    </source>
</evidence>
<dbReference type="PANTHER" id="PTHR37490:SF3">
    <property type="entry name" value="DUF3431 DOMAIN CONTAINING PROTEIN"/>
    <property type="match status" value="1"/>
</dbReference>
<feature type="signal peptide" evidence="1">
    <location>
        <begin position="1"/>
        <end position="20"/>
    </location>
</feature>
<keyword evidence="3" id="KW-1185">Reference proteome</keyword>